<evidence type="ECO:0000256" key="1">
    <source>
        <dbReference type="ARBA" id="ARBA00004123"/>
    </source>
</evidence>
<keyword evidence="6" id="KW-0805">Transcription regulation</keyword>
<keyword evidence="8" id="KW-0539">Nucleus</keyword>
<dbReference type="GO" id="GO:0005634">
    <property type="term" value="C:nucleus"/>
    <property type="evidence" value="ECO:0007669"/>
    <property type="project" value="UniProtKB-SubCell"/>
</dbReference>
<protein>
    <recommendedName>
        <fullName evidence="2">histone acetyltransferase</fullName>
        <ecNumber evidence="2">2.3.1.48</ecNumber>
    </recommendedName>
</protein>
<feature type="region of interest" description="Disordered" evidence="10">
    <location>
        <begin position="834"/>
        <end position="855"/>
    </location>
</feature>
<dbReference type="InterPro" id="IPR013178">
    <property type="entry name" value="Histone_AcTrfase_Rtt109/CBP"/>
</dbReference>
<feature type="region of interest" description="Disordered" evidence="10">
    <location>
        <begin position="681"/>
        <end position="767"/>
    </location>
</feature>
<comment type="caution">
    <text evidence="13">The sequence shown here is derived from an EMBL/GenBank/DDBJ whole genome shotgun (WGS) entry which is preliminary data.</text>
</comment>
<evidence type="ECO:0000256" key="2">
    <source>
        <dbReference type="ARBA" id="ARBA00013184"/>
    </source>
</evidence>
<keyword evidence="11" id="KW-1133">Transmembrane helix</keyword>
<dbReference type="InterPro" id="IPR045339">
    <property type="entry name" value="DUF6534"/>
</dbReference>
<keyword evidence="14" id="KW-1185">Reference proteome</keyword>
<feature type="compositionally biased region" description="Basic and acidic residues" evidence="10">
    <location>
        <begin position="758"/>
        <end position="767"/>
    </location>
</feature>
<feature type="transmembrane region" description="Helical" evidence="11">
    <location>
        <begin position="112"/>
        <end position="130"/>
    </location>
</feature>
<feature type="compositionally biased region" description="Basic residues" evidence="10">
    <location>
        <begin position="689"/>
        <end position="704"/>
    </location>
</feature>
<reference evidence="13" key="1">
    <citation type="submission" date="2022-07" db="EMBL/GenBank/DDBJ databases">
        <title>Genome Sequence of Physisporinus lineatus.</title>
        <authorList>
            <person name="Buettner E."/>
        </authorList>
    </citation>
    <scope>NUCLEOTIDE SEQUENCE</scope>
    <source>
        <strain evidence="13">VT162</strain>
    </source>
</reference>
<dbReference type="GO" id="GO:0032931">
    <property type="term" value="F:histone H3K56 acetyltransferase activity"/>
    <property type="evidence" value="ECO:0007669"/>
    <property type="project" value="TreeGrafter"/>
</dbReference>
<evidence type="ECO:0000256" key="10">
    <source>
        <dbReference type="SAM" id="MobiDB-lite"/>
    </source>
</evidence>
<dbReference type="Pfam" id="PF08214">
    <property type="entry name" value="HAT_KAT11"/>
    <property type="match status" value="1"/>
</dbReference>
<feature type="compositionally biased region" description="Polar residues" evidence="10">
    <location>
        <begin position="834"/>
        <end position="848"/>
    </location>
</feature>
<evidence type="ECO:0000256" key="8">
    <source>
        <dbReference type="ARBA" id="ARBA00023242"/>
    </source>
</evidence>
<feature type="transmembrane region" description="Helical" evidence="11">
    <location>
        <begin position="12"/>
        <end position="34"/>
    </location>
</feature>
<dbReference type="GO" id="GO:0006974">
    <property type="term" value="P:DNA damage response"/>
    <property type="evidence" value="ECO:0007669"/>
    <property type="project" value="UniProtKB-KW"/>
</dbReference>
<dbReference type="PANTHER" id="PTHR31571">
    <property type="entry name" value="ALTERED INHERITANCE OF MITOCHONDRIA PROTEIN 6"/>
    <property type="match status" value="1"/>
</dbReference>
<keyword evidence="3" id="KW-0808">Transferase</keyword>
<feature type="domain" description="DUF6534" evidence="12">
    <location>
        <begin position="196"/>
        <end position="254"/>
    </location>
</feature>
<comment type="subcellular location">
    <subcellularLocation>
        <location evidence="1">Nucleus</location>
    </subcellularLocation>
</comment>
<comment type="catalytic activity">
    <reaction evidence="9">
        <text>L-lysyl-[histone] + acetyl-CoA = N(6)-acetyl-L-lysyl-[histone] + CoA + H(+)</text>
        <dbReference type="Rhea" id="RHEA:21992"/>
        <dbReference type="Rhea" id="RHEA-COMP:9845"/>
        <dbReference type="Rhea" id="RHEA-COMP:11338"/>
        <dbReference type="ChEBI" id="CHEBI:15378"/>
        <dbReference type="ChEBI" id="CHEBI:29969"/>
        <dbReference type="ChEBI" id="CHEBI:57287"/>
        <dbReference type="ChEBI" id="CHEBI:57288"/>
        <dbReference type="ChEBI" id="CHEBI:61930"/>
        <dbReference type="EC" id="2.3.1.48"/>
    </reaction>
    <physiologicalReaction direction="left-to-right" evidence="9">
        <dbReference type="Rhea" id="RHEA:21993"/>
    </physiologicalReaction>
</comment>
<evidence type="ECO:0000259" key="12">
    <source>
        <dbReference type="Pfam" id="PF20152"/>
    </source>
</evidence>
<proteinExistence type="predicted"/>
<evidence type="ECO:0000256" key="4">
    <source>
        <dbReference type="ARBA" id="ARBA00022763"/>
    </source>
</evidence>
<evidence type="ECO:0000256" key="5">
    <source>
        <dbReference type="ARBA" id="ARBA00022990"/>
    </source>
</evidence>
<feature type="region of interest" description="Disordered" evidence="10">
    <location>
        <begin position="302"/>
        <end position="329"/>
    </location>
</feature>
<feature type="region of interest" description="Disordered" evidence="10">
    <location>
        <begin position="645"/>
        <end position="664"/>
    </location>
</feature>
<evidence type="ECO:0000313" key="13">
    <source>
        <dbReference type="EMBL" id="KAJ3476968.1"/>
    </source>
</evidence>
<accession>A0AAD5YDW8</accession>
<keyword evidence="5" id="KW-0007">Acetylation</keyword>
<evidence type="ECO:0000256" key="3">
    <source>
        <dbReference type="ARBA" id="ARBA00022679"/>
    </source>
</evidence>
<feature type="transmembrane region" description="Helical" evidence="11">
    <location>
        <begin position="83"/>
        <end position="100"/>
    </location>
</feature>
<evidence type="ECO:0000256" key="9">
    <source>
        <dbReference type="ARBA" id="ARBA00048940"/>
    </source>
</evidence>
<dbReference type="EC" id="2.3.1.48" evidence="2"/>
<dbReference type="EMBL" id="JANAWD010000647">
    <property type="protein sequence ID" value="KAJ3476968.1"/>
    <property type="molecule type" value="Genomic_DNA"/>
</dbReference>
<feature type="region of interest" description="Disordered" evidence="10">
    <location>
        <begin position="949"/>
        <end position="975"/>
    </location>
</feature>
<dbReference type="Proteomes" id="UP001212997">
    <property type="component" value="Unassembled WGS sequence"/>
</dbReference>
<keyword evidence="7" id="KW-0804">Transcription</keyword>
<feature type="region of interest" description="Disordered" evidence="10">
    <location>
        <begin position="347"/>
        <end position="371"/>
    </location>
</feature>
<feature type="compositionally biased region" description="Polar residues" evidence="10">
    <location>
        <begin position="705"/>
        <end position="714"/>
    </location>
</feature>
<dbReference type="AlphaFoldDB" id="A0AAD5YDW8"/>
<gene>
    <name evidence="13" type="ORF">NLI96_g10788</name>
</gene>
<keyword evidence="4" id="KW-0227">DNA damage</keyword>
<organism evidence="13 14">
    <name type="scientific">Meripilus lineatus</name>
    <dbReference type="NCBI Taxonomy" id="2056292"/>
    <lineage>
        <taxon>Eukaryota</taxon>
        <taxon>Fungi</taxon>
        <taxon>Dikarya</taxon>
        <taxon>Basidiomycota</taxon>
        <taxon>Agaricomycotina</taxon>
        <taxon>Agaricomycetes</taxon>
        <taxon>Polyporales</taxon>
        <taxon>Meripilaceae</taxon>
        <taxon>Meripilus</taxon>
    </lineage>
</organism>
<dbReference type="GO" id="GO:0006355">
    <property type="term" value="P:regulation of DNA-templated transcription"/>
    <property type="evidence" value="ECO:0007669"/>
    <property type="project" value="InterPro"/>
</dbReference>
<dbReference type="InterPro" id="IPR051236">
    <property type="entry name" value="HAT_RTT109-like"/>
</dbReference>
<dbReference type="SMART" id="SM01250">
    <property type="entry name" value="KAT11"/>
    <property type="match status" value="1"/>
</dbReference>
<keyword evidence="11" id="KW-0812">Transmembrane</keyword>
<keyword evidence="11" id="KW-0472">Membrane</keyword>
<feature type="compositionally biased region" description="Basic and acidic residues" evidence="10">
    <location>
        <begin position="740"/>
        <end position="750"/>
    </location>
</feature>
<feature type="transmembrane region" description="Helical" evidence="11">
    <location>
        <begin position="223"/>
        <end position="250"/>
    </location>
</feature>
<sequence length="1052" mass="115039">MPSATVVDVGPTYGAAFVGLLISAVYVPSSIYYMSSPLRLVRSRLYGVTLLQTFEYYRYAYCPGVSFKVPTSRYVRRYQRDSVGLKVLVATLTYLVTNFNNVENLDITTWSMALQTDCNGIIGMVVEFFFARRVWIMSKNRLLVGLIVVLAFVHFGQHPASSDPIKVNTYLLAQPSGFHRRVLYFGALFKVQEFDTAADILIAISMCYYLSKKRTGIERTDSLVTTLMLYSINTGLLTSVLATAAVILVFKPQNFPRLREFPAGLTEQSQKPPFKGVLICQPIVLQKPQPTLAVSVETTTEYRTDFPPSPSDPYRKTTDWDSEASSPGTPPEVLHLVDLNSHIERHNGVCQDGFPPTRRARRASERPRHSRFKSYLRSHSVSQQLLFLHLSAPMTLREALLSSLSTLPGTRDFHIHVLVSSPRKHSGLFPYAHPRPRVYLQDVLILLSEQASPDSPRILVTAVELSIYNIPSTSCGILYVSKVDSTGQGASPSPTSTLVKSLLSYYANPETRPIAVKTLWIQLFARAQGQYLFPNSADYPGKHPLSDVKLCAWWKSVFTEVAEGVGSTWSAAAGEAAGKGRGTSQKDGIMKLYYLIPGYSELEAVHSLNISSSARSKPSATSSSSNTHITPWIYGHPYVQDDVPLPCPRASGGKGKSNLGHYIPSFDDDPKSRFLDELAHTFGGDKLRSPKRKKPKTTIHRKPNSKASSSNGSKPVSQSHSQPPSVHSAVESAAASTSRPPRDGDDHSDHEEEEEKEIQEGELSKVSPDEFWERMSFRQECVAGAITGFFALGISCKSSECEDPVDTVDSTQNQEVDVEDEDGVATSSINTDSANINISINHDGNTKSPPAPTPAADVNTSATMIAPHTPPLNPLAPQPGQVAPRLLRRVVSSLMTGHEFSTRERSIRATSVLEESIKGLCENIAEIPVTTNPNLSSTTHLIFGSRSSASENPTGIVGNGNDHDHEGSGSAGTEHSTMLDQDKLLSSEINVPNPFGEPEASLETYKSYIYGTVSVKNPSLPPKKDGEGGATGVGDAKPVTILAVRKKKRKVE</sequence>
<evidence type="ECO:0000313" key="14">
    <source>
        <dbReference type="Proteomes" id="UP001212997"/>
    </source>
</evidence>
<dbReference type="PROSITE" id="PS51728">
    <property type="entry name" value="RTT109_HAT"/>
    <property type="match status" value="1"/>
</dbReference>
<evidence type="ECO:0000256" key="11">
    <source>
        <dbReference type="SAM" id="Phobius"/>
    </source>
</evidence>
<evidence type="ECO:0000256" key="6">
    <source>
        <dbReference type="ARBA" id="ARBA00023015"/>
    </source>
</evidence>
<dbReference type="InterPro" id="IPR016849">
    <property type="entry name" value="Rtt109"/>
</dbReference>
<feature type="compositionally biased region" description="Low complexity" evidence="10">
    <location>
        <begin position="715"/>
        <end position="738"/>
    </location>
</feature>
<evidence type="ECO:0000256" key="7">
    <source>
        <dbReference type="ARBA" id="ARBA00023163"/>
    </source>
</evidence>
<name>A0AAD5YDW8_9APHY</name>
<dbReference type="Pfam" id="PF20152">
    <property type="entry name" value="DUF6534"/>
    <property type="match status" value="1"/>
</dbReference>
<dbReference type="PANTHER" id="PTHR31571:SF2">
    <property type="entry name" value="HISTONE ACETYLTRANSFERASE RTT109"/>
    <property type="match status" value="1"/>
</dbReference>